<keyword evidence="3" id="KW-1185">Reference proteome</keyword>
<sequence length="529" mass="56203">MGIRTHEGGGTAVRNGRIEWRNGRLDGLLTRLLMELRRYASAEPPTEPEQLLNWLRRHTGSEFALVTDTGTAEAVSDGFPHDLLDPLRPALARVTGGALAAVATQADGRQVHVEALETRAPRPVLVTAGDAPLDREAAALASHAGSVIAVARRAHQAERTARGYQDKARQLRFAVFTALMSGDPDLARRMTTGAVPRLLSATRVRVHLLHCAPGDRDRLAQTYQDTAGYHGAGLMVPCPVHPHHFICVLADDEGPPEGGPFNGASLDGVPLDRHDATLRRLVLSNPHYALGVSGPHPLAATAEAYAEAGHALAVARNLPDRVADYRGRLPLARLLPRPAAPAWAGAFLDPLASAPKLTSDIVRLAVSVSRSGVARLLGISRNTVTTHIGRAEALLGLDLTDVRARAALDLALSVAGSGPWPPARGRRPEGPGPSLDALLRTGAAATWAADLLKPLADLDRPGPGSTLRVWIEANTDAREAGRRLGISRNTVRAHLRAAESLLNRDLLTLTSGVHDVVHALRIAGARPGR</sequence>
<dbReference type="Pfam" id="PF13556">
    <property type="entry name" value="HTH_30"/>
    <property type="match status" value="2"/>
</dbReference>
<reference evidence="2 3" key="1">
    <citation type="submission" date="2017-05" db="EMBL/GenBank/DDBJ databases">
        <title>Complete genome sequence of Streptomyces sp. SCSIO 03032 revealed the diverse biosynthetic pathways for its bioactive secondary metabolites.</title>
        <authorList>
            <person name="Ma L."/>
            <person name="Zhu Y."/>
            <person name="Zhang W."/>
            <person name="Zhang G."/>
            <person name="Tian X."/>
            <person name="Zhang S."/>
            <person name="Zhang C."/>
        </authorList>
    </citation>
    <scope>NUCLEOTIDE SEQUENCE [LARGE SCALE GENOMIC DNA]</scope>
    <source>
        <strain evidence="2 3">SCSIO 03032</strain>
    </source>
</reference>
<evidence type="ECO:0000313" key="3">
    <source>
        <dbReference type="Proteomes" id="UP000194218"/>
    </source>
</evidence>
<dbReference type="AlphaFoldDB" id="A0A1W7D0G9"/>
<dbReference type="EMBL" id="CP021121">
    <property type="protein sequence ID" value="ARQ70506.1"/>
    <property type="molecule type" value="Genomic_DNA"/>
</dbReference>
<dbReference type="KEGG" id="smao:CAG99_18130"/>
<dbReference type="PANTHER" id="PTHR33744">
    <property type="entry name" value="CARBOHYDRATE DIACID REGULATOR"/>
    <property type="match status" value="1"/>
</dbReference>
<dbReference type="PANTHER" id="PTHR33744:SF1">
    <property type="entry name" value="DNA-BINDING TRANSCRIPTIONAL ACTIVATOR ADER"/>
    <property type="match status" value="1"/>
</dbReference>
<dbReference type="InterPro" id="IPR025736">
    <property type="entry name" value="PucR_C-HTH_dom"/>
</dbReference>
<evidence type="ECO:0000313" key="2">
    <source>
        <dbReference type="EMBL" id="ARQ70506.1"/>
    </source>
</evidence>
<evidence type="ECO:0000259" key="1">
    <source>
        <dbReference type="Pfam" id="PF13556"/>
    </source>
</evidence>
<dbReference type="InterPro" id="IPR051448">
    <property type="entry name" value="CdaR-like_regulators"/>
</dbReference>
<gene>
    <name evidence="2" type="ORF">CAG99_18130</name>
</gene>
<dbReference type="Proteomes" id="UP000194218">
    <property type="component" value="Chromosome"/>
</dbReference>
<feature type="domain" description="PucR C-terminal helix-turn-helix" evidence="1">
    <location>
        <begin position="466"/>
        <end position="507"/>
    </location>
</feature>
<dbReference type="InterPro" id="IPR042070">
    <property type="entry name" value="PucR_C-HTH_sf"/>
</dbReference>
<feature type="domain" description="PucR C-terminal helix-turn-helix" evidence="1">
    <location>
        <begin position="368"/>
        <end position="413"/>
    </location>
</feature>
<dbReference type="Gene3D" id="1.10.10.2840">
    <property type="entry name" value="PucR C-terminal helix-turn-helix domain"/>
    <property type="match status" value="2"/>
</dbReference>
<organism evidence="2 3">
    <name type="scientific">Streptomyces marincola</name>
    <dbReference type="NCBI Taxonomy" id="2878388"/>
    <lineage>
        <taxon>Bacteria</taxon>
        <taxon>Bacillati</taxon>
        <taxon>Actinomycetota</taxon>
        <taxon>Actinomycetes</taxon>
        <taxon>Kitasatosporales</taxon>
        <taxon>Streptomycetaceae</taxon>
        <taxon>Streptomyces</taxon>
    </lineage>
</organism>
<accession>A0A1W7D0G9</accession>
<dbReference type="OrthoDB" id="3674804at2"/>
<protein>
    <recommendedName>
        <fullName evidence="1">PucR C-terminal helix-turn-helix domain-containing protein</fullName>
    </recommendedName>
</protein>
<proteinExistence type="predicted"/>
<name>A0A1W7D0G9_9ACTN</name>